<evidence type="ECO:0000256" key="1">
    <source>
        <dbReference type="SAM" id="Coils"/>
    </source>
</evidence>
<keyword evidence="1" id="KW-0175">Coiled coil</keyword>
<reference evidence="3 4" key="1">
    <citation type="journal article" date="2019" name="Int. J. Syst. Evol. Microbiol.">
        <title>The Global Catalogue of Microorganisms (GCM) 10K type strain sequencing project: providing services to taxonomists for standard genome sequencing and annotation.</title>
        <authorList>
            <consortium name="The Broad Institute Genomics Platform"/>
            <consortium name="The Broad Institute Genome Sequencing Center for Infectious Disease"/>
            <person name="Wu L."/>
            <person name="Ma J."/>
        </authorList>
    </citation>
    <scope>NUCLEOTIDE SEQUENCE [LARGE SCALE GENOMIC DNA]</scope>
    <source>
        <strain evidence="3 4">JCM 15592</strain>
    </source>
</reference>
<keyword evidence="2" id="KW-0472">Membrane</keyword>
<proteinExistence type="predicted"/>
<feature type="coiled-coil region" evidence="1">
    <location>
        <begin position="111"/>
        <end position="138"/>
    </location>
</feature>
<keyword evidence="2" id="KW-0812">Transmembrane</keyword>
<evidence type="ECO:0000313" key="4">
    <source>
        <dbReference type="Proteomes" id="UP001499938"/>
    </source>
</evidence>
<feature type="transmembrane region" description="Helical" evidence="2">
    <location>
        <begin position="144"/>
        <end position="164"/>
    </location>
</feature>
<keyword evidence="4" id="KW-1185">Reference proteome</keyword>
<sequence length="479" mass="51814">MKQRNTIQRWFAVSRVQGLNRREKTLIRAVLSEYARKVPHGKVANPQELSYLESALVSESVLIDWPFARASGGILDLVSQCGRMGADAEAASRAAQRFASQEAAVPEKAALAHAERILENIRKECSQILQLKESLEGERSIKRLLGPNVVRVINILVFLASWILQLKDFLEVTSLDAFSAGQKVGALAVGTTFSAISPAIVVVCAVAIGRVLAVRRATDRLSEMGADRTGIVLSLDRPGVSWFSILASWMRKYADGPWLGVAFLAAASLTLVSALTAIVSRFGWSLLTDSTSALLPGQLQVAAVVVLALPIAVLVVNMAGSNELADLVDAADKKLESANSDVDMARTAVALSTESHQQEKETLERRAQEMDSRWRTFFRMLEPGLDTAVATDASEQARGEGKVVQLLLIGRGLNDRMPLGVPISQHASVIRSAVKTMTEERDAVRETRTRELRAVIRAVAPPELASEAGGSAEGSRGRF</sequence>
<gene>
    <name evidence="3" type="ORF">GCM10009811_23030</name>
</gene>
<comment type="caution">
    <text evidence="3">The sequence shown here is derived from an EMBL/GenBank/DDBJ whole genome shotgun (WGS) entry which is preliminary data.</text>
</comment>
<feature type="transmembrane region" description="Helical" evidence="2">
    <location>
        <begin position="299"/>
        <end position="319"/>
    </location>
</feature>
<accession>A0ABN2LST9</accession>
<dbReference type="Proteomes" id="UP001499938">
    <property type="component" value="Unassembled WGS sequence"/>
</dbReference>
<protein>
    <submittedName>
        <fullName evidence="3">Uncharacterized protein</fullName>
    </submittedName>
</protein>
<organism evidence="3 4">
    <name type="scientific">Nostocoides veronense</name>
    <dbReference type="NCBI Taxonomy" id="330836"/>
    <lineage>
        <taxon>Bacteria</taxon>
        <taxon>Bacillati</taxon>
        <taxon>Actinomycetota</taxon>
        <taxon>Actinomycetes</taxon>
        <taxon>Micrococcales</taxon>
        <taxon>Intrasporangiaceae</taxon>
        <taxon>Nostocoides</taxon>
    </lineage>
</organism>
<feature type="transmembrane region" description="Helical" evidence="2">
    <location>
        <begin position="258"/>
        <end position="279"/>
    </location>
</feature>
<dbReference type="EMBL" id="BAAAPO010000037">
    <property type="protein sequence ID" value="GAA1798325.1"/>
    <property type="molecule type" value="Genomic_DNA"/>
</dbReference>
<evidence type="ECO:0000313" key="3">
    <source>
        <dbReference type="EMBL" id="GAA1798325.1"/>
    </source>
</evidence>
<name>A0ABN2LST9_9MICO</name>
<keyword evidence="2" id="KW-1133">Transmembrane helix</keyword>
<evidence type="ECO:0000256" key="2">
    <source>
        <dbReference type="SAM" id="Phobius"/>
    </source>
</evidence>
<feature type="transmembrane region" description="Helical" evidence="2">
    <location>
        <begin position="184"/>
        <end position="213"/>
    </location>
</feature>